<sequence>MRQTKKSGDRFAKEPKQTRSRESLERLLTSAAKLLTEKKYSDFTLQEVSKVSNVSIGSIYNRFKGKDDLVRQIQQREVERMDIDSAVMINNLRRQQLPLRQLMPAVVHGFAEFLRKYRGILRALMEIAIVDEVVADTGRKHSVQNIGDYEKLLLECRDEITQPNPERAVNFVFRLVYASLSRYLGLGTVDESLEEGDWETLLDDLSDVSLHYLLGNPDQIRE</sequence>
<protein>
    <submittedName>
        <fullName evidence="5">TetR/AcrR family transcriptional regulator</fullName>
    </submittedName>
</protein>
<organism evidence="5 6">
    <name type="scientific">Pseudomaricurvus hydrocarbonicus</name>
    <dbReference type="NCBI Taxonomy" id="1470433"/>
    <lineage>
        <taxon>Bacteria</taxon>
        <taxon>Pseudomonadati</taxon>
        <taxon>Pseudomonadota</taxon>
        <taxon>Gammaproteobacteria</taxon>
        <taxon>Cellvibrionales</taxon>
        <taxon>Cellvibrionaceae</taxon>
        <taxon>Pseudomaricurvus</taxon>
    </lineage>
</organism>
<evidence type="ECO:0000256" key="2">
    <source>
        <dbReference type="PROSITE-ProRule" id="PRU00335"/>
    </source>
</evidence>
<dbReference type="InterPro" id="IPR050624">
    <property type="entry name" value="HTH-type_Tx_Regulator"/>
</dbReference>
<dbReference type="PANTHER" id="PTHR43479:SF11">
    <property type="entry name" value="ACREF_ENVCD OPERON REPRESSOR-RELATED"/>
    <property type="match status" value="1"/>
</dbReference>
<comment type="caution">
    <text evidence="5">The sequence shown here is derived from an EMBL/GenBank/DDBJ whole genome shotgun (WGS) entry which is preliminary data.</text>
</comment>
<feature type="DNA-binding region" description="H-T-H motif" evidence="2">
    <location>
        <begin position="44"/>
        <end position="63"/>
    </location>
</feature>
<dbReference type="PRINTS" id="PR00455">
    <property type="entry name" value="HTHTETR"/>
</dbReference>
<proteinExistence type="predicted"/>
<dbReference type="InterPro" id="IPR001647">
    <property type="entry name" value="HTH_TetR"/>
</dbReference>
<evidence type="ECO:0000256" key="1">
    <source>
        <dbReference type="ARBA" id="ARBA00023125"/>
    </source>
</evidence>
<evidence type="ECO:0000313" key="6">
    <source>
        <dbReference type="Proteomes" id="UP000787472"/>
    </source>
</evidence>
<dbReference type="Gene3D" id="1.10.357.10">
    <property type="entry name" value="Tetracycline Repressor, domain 2"/>
    <property type="match status" value="1"/>
</dbReference>
<dbReference type="PANTHER" id="PTHR43479">
    <property type="entry name" value="ACREF/ENVCD OPERON REPRESSOR-RELATED"/>
    <property type="match status" value="1"/>
</dbReference>
<dbReference type="GO" id="GO:0003677">
    <property type="term" value="F:DNA binding"/>
    <property type="evidence" value="ECO:0007669"/>
    <property type="project" value="UniProtKB-UniRule"/>
</dbReference>
<reference evidence="5" key="1">
    <citation type="submission" date="2020-03" db="EMBL/GenBank/DDBJ databases">
        <authorList>
            <person name="Guo F."/>
        </authorList>
    </citation>
    <scope>NUCLEOTIDE SEQUENCE</scope>
    <source>
        <strain evidence="5">JCM 30134</strain>
    </source>
</reference>
<dbReference type="InterPro" id="IPR009057">
    <property type="entry name" value="Homeodomain-like_sf"/>
</dbReference>
<keyword evidence="1 2" id="KW-0238">DNA-binding</keyword>
<name>A0A9E5T3S4_9GAMM</name>
<dbReference type="AlphaFoldDB" id="A0A9E5T3S4"/>
<dbReference type="SUPFAM" id="SSF46689">
    <property type="entry name" value="Homeodomain-like"/>
    <property type="match status" value="1"/>
</dbReference>
<dbReference type="EMBL" id="JAAONZ010000016">
    <property type="protein sequence ID" value="NHO67382.1"/>
    <property type="molecule type" value="Genomic_DNA"/>
</dbReference>
<dbReference type="RefSeq" id="WP_167189957.1">
    <property type="nucleotide sequence ID" value="NZ_JAAONZ010000016.1"/>
</dbReference>
<dbReference type="Proteomes" id="UP000787472">
    <property type="component" value="Unassembled WGS sequence"/>
</dbReference>
<evidence type="ECO:0000313" key="5">
    <source>
        <dbReference type="EMBL" id="NHO67382.1"/>
    </source>
</evidence>
<evidence type="ECO:0000259" key="4">
    <source>
        <dbReference type="PROSITE" id="PS50977"/>
    </source>
</evidence>
<evidence type="ECO:0000256" key="3">
    <source>
        <dbReference type="SAM" id="MobiDB-lite"/>
    </source>
</evidence>
<feature type="region of interest" description="Disordered" evidence="3">
    <location>
        <begin position="1"/>
        <end position="23"/>
    </location>
</feature>
<feature type="domain" description="HTH tetR-type" evidence="4">
    <location>
        <begin position="21"/>
        <end position="81"/>
    </location>
</feature>
<dbReference type="Pfam" id="PF00440">
    <property type="entry name" value="TetR_N"/>
    <property type="match status" value="1"/>
</dbReference>
<gene>
    <name evidence="5" type="ORF">G8770_17695</name>
</gene>
<dbReference type="PROSITE" id="PS50977">
    <property type="entry name" value="HTH_TETR_2"/>
    <property type="match status" value="1"/>
</dbReference>
<accession>A0A9E5T3S4</accession>
<keyword evidence="6" id="KW-1185">Reference proteome</keyword>